<comment type="subcellular location">
    <subcellularLocation>
        <location evidence="1">Periplasm</location>
    </subcellularLocation>
</comment>
<keyword evidence="3" id="KW-0732">Signal</keyword>
<dbReference type="EMBL" id="JBBLZC010000014">
    <property type="protein sequence ID" value="MEK0084394.1"/>
    <property type="molecule type" value="Genomic_DNA"/>
</dbReference>
<dbReference type="InterPro" id="IPR000914">
    <property type="entry name" value="SBP_5_dom"/>
</dbReference>
<feature type="chain" id="PRO_5045215847" evidence="3">
    <location>
        <begin position="26"/>
        <end position="609"/>
    </location>
</feature>
<evidence type="ECO:0000256" key="2">
    <source>
        <dbReference type="ARBA" id="ARBA00005695"/>
    </source>
</evidence>
<evidence type="ECO:0000256" key="1">
    <source>
        <dbReference type="ARBA" id="ARBA00004418"/>
    </source>
</evidence>
<dbReference type="CDD" id="cd08500">
    <property type="entry name" value="PBP2_NikA_DppA_OppA_like_4"/>
    <property type="match status" value="1"/>
</dbReference>
<organism evidence="5 6">
    <name type="scientific">Benzoatithermus flavus</name>
    <dbReference type="NCBI Taxonomy" id="3108223"/>
    <lineage>
        <taxon>Bacteria</taxon>
        <taxon>Pseudomonadati</taxon>
        <taxon>Pseudomonadota</taxon>
        <taxon>Alphaproteobacteria</taxon>
        <taxon>Geminicoccales</taxon>
        <taxon>Geminicoccaceae</taxon>
        <taxon>Benzoatithermus</taxon>
    </lineage>
</organism>
<dbReference type="Pfam" id="PF00496">
    <property type="entry name" value="SBP_bac_5"/>
    <property type="match status" value="1"/>
</dbReference>
<proteinExistence type="inferred from homology"/>
<accession>A0ABU8XTX8</accession>
<evidence type="ECO:0000259" key="4">
    <source>
        <dbReference type="Pfam" id="PF00496"/>
    </source>
</evidence>
<dbReference type="PANTHER" id="PTHR30290:SF62">
    <property type="entry name" value="OLIGOPEPTIDE ABC TRANSPORTER, PERIPLASMIC OLIGOPEPTIDE-BINDING PROTEIN"/>
    <property type="match status" value="1"/>
</dbReference>
<protein>
    <submittedName>
        <fullName evidence="5">ABC transporter substrate-binding protein</fullName>
    </submittedName>
</protein>
<dbReference type="Gene3D" id="3.40.190.10">
    <property type="entry name" value="Periplasmic binding protein-like II"/>
    <property type="match status" value="1"/>
</dbReference>
<gene>
    <name evidence="5" type="ORF">U1T56_14650</name>
</gene>
<reference evidence="5 6" key="1">
    <citation type="submission" date="2024-01" db="EMBL/GenBank/DDBJ databases">
        <title>Multi-omics insights into the function and evolution of sodium benzoate biodegradation pathways in Benzoatithermus flavus gen. nov., sp. nov. from hot spring.</title>
        <authorList>
            <person name="Hu C.-J."/>
            <person name="Li W.-J."/>
        </authorList>
    </citation>
    <scope>NUCLEOTIDE SEQUENCE [LARGE SCALE GENOMIC DNA]</scope>
    <source>
        <strain evidence="5 6">SYSU G07066</strain>
    </source>
</reference>
<feature type="domain" description="Solute-binding protein family 5" evidence="4">
    <location>
        <begin position="77"/>
        <end position="478"/>
    </location>
</feature>
<dbReference type="InterPro" id="IPR039424">
    <property type="entry name" value="SBP_5"/>
</dbReference>
<comment type="caution">
    <text evidence="5">The sequence shown here is derived from an EMBL/GenBank/DDBJ whole genome shotgun (WGS) entry which is preliminary data.</text>
</comment>
<dbReference type="Proteomes" id="UP001375743">
    <property type="component" value="Unassembled WGS sequence"/>
</dbReference>
<dbReference type="PANTHER" id="PTHR30290">
    <property type="entry name" value="PERIPLASMIC BINDING COMPONENT OF ABC TRANSPORTER"/>
    <property type="match status" value="1"/>
</dbReference>
<evidence type="ECO:0000313" key="5">
    <source>
        <dbReference type="EMBL" id="MEK0084394.1"/>
    </source>
</evidence>
<dbReference type="RefSeq" id="WP_418160242.1">
    <property type="nucleotide sequence ID" value="NZ_JBBLZC010000014.1"/>
</dbReference>
<evidence type="ECO:0000313" key="6">
    <source>
        <dbReference type="Proteomes" id="UP001375743"/>
    </source>
</evidence>
<dbReference type="SUPFAM" id="SSF53850">
    <property type="entry name" value="Periplasmic binding protein-like II"/>
    <property type="match status" value="1"/>
</dbReference>
<dbReference type="Gene3D" id="3.10.105.10">
    <property type="entry name" value="Dipeptide-binding Protein, Domain 3"/>
    <property type="match status" value="1"/>
</dbReference>
<feature type="signal peptide" evidence="3">
    <location>
        <begin position="1"/>
        <end position="25"/>
    </location>
</feature>
<keyword evidence="6" id="KW-1185">Reference proteome</keyword>
<evidence type="ECO:0000256" key="3">
    <source>
        <dbReference type="SAM" id="SignalP"/>
    </source>
</evidence>
<sequence>MRLTPALLATVTAVTLILTRAPAMAGPPDEPRVVEDMAEIGKPGGELRMLITRERETRFFNIYGYAHLIGFNKQLELVPDILAGFDVQDGRVFTLHLRKGHKWSDGEPFTAEDFRFYWEDVALNKELSPTGPDIQLVVDGELPKVEILDERTVRYSWSKPNPLFLPALAAANQLFIYRPAHYLKRFHARYADPEALKKLVAETRSRDWAQLFLRKDRLNDFDDPDNPTLQPWMLTTHPPAQRFVAVRNPYFHRVDKTGRQLPYIDRFILDLVDGKLIPIKTGAGETDLQARRLVFKDYTFLKESEQRSGLVTLLWPEARSAHLALYPNLNATDPVWRSLFRDLRFRKALALALDRDALSQFMYAGLAEPSNNTILPESPLWRDEYGAECASYDPETANRLLDELGLAKRNPQGTRLLPDGRPMELVVELSGEDNEQTDVLEIVRDQWREIGFKIMAKPSDRQIMRSRVYAGSALMSMFFGIDNGVPTAILPPKDFAPTSQGDQLQWPKWGQHFETQGTAGEPPDLPEAKRLLELYREWATATADRQAEIWHEMLGIYASQCYTIGLVAKVQQPVAARASLRNLPEQAIFNWEPHGQFGIYGLDTFFYAR</sequence>
<name>A0ABU8XTX8_9PROT</name>
<comment type="similarity">
    <text evidence="2">Belongs to the bacterial solute-binding protein 5 family.</text>
</comment>